<comment type="caution">
    <text evidence="3">The sequence shown here is derived from an EMBL/GenBank/DDBJ whole genome shotgun (WGS) entry which is preliminary data.</text>
</comment>
<dbReference type="Pfam" id="PF19291">
    <property type="entry name" value="TREH_N"/>
    <property type="match status" value="1"/>
</dbReference>
<evidence type="ECO:0000259" key="2">
    <source>
        <dbReference type="Pfam" id="PF19291"/>
    </source>
</evidence>
<dbReference type="Gene3D" id="1.50.10.10">
    <property type="match status" value="1"/>
</dbReference>
<sequence length="603" mass="68624">MKRNSYYGIVGNGETAALIDADLNMDWLCVPRFDGFPFFARALDPQKGGRLSLEIKGLSAKSQQYVGRTNVLRVELAGEGTQATVTDFMPWGKPVFIREILIENVSDAARTVPVTFTVTGTETAVHPIRVEKSDKYACLSDENGALWIEWCSRDGWEIPAHSSVTHRLVLGYGKTIEESQQAVNLHRNENLLDTLDFWEKWIASAKTPSVKDELYKEAYYRSLLTIKLVCYEKTGAMLAAPTASFPAVPGGGDNWDYRYCWLRDGYYTAWTLDQAGLHEESRRFYVFAFSLQEEDGSWRQPLYTIEGGNPIEFIVPDMTGPNGEKPIRFGNLAAEQLQLDNAGNIVHGFWMHYQYSGDKSVLERYYPQVIKAAEWVKQHWREKENGIWEIRERKDHWVHGKVMCYACIHTASLIAKELGDQEAAGNLQSEADRIKQDILENGWNPRREAYLQSYSEDAPVDISVLALEFYGLLDAADERMRKTVELIEQPLVRPRLESGEYTTASPYSGMDLGGLNMNGGIARYDYAHVPFYLPTIWLARHYLNAGNLKRVRQLVDVCIECSTDLLLMAEHFDVPTKVQWGNFPQAFSHEELARLILDLPEQL</sequence>
<protein>
    <submittedName>
        <fullName evidence="3">Glycoside hydrolase family 15 protein</fullName>
    </submittedName>
</protein>
<dbReference type="InterPro" id="IPR008928">
    <property type="entry name" value="6-hairpin_glycosidase_sf"/>
</dbReference>
<accession>A0ABV9Q3E2</accession>
<dbReference type="Proteomes" id="UP001596002">
    <property type="component" value="Unassembled WGS sequence"/>
</dbReference>
<organism evidence="3 4">
    <name type="scientific">Effusibacillus consociatus</name>
    <dbReference type="NCBI Taxonomy" id="1117041"/>
    <lineage>
        <taxon>Bacteria</taxon>
        <taxon>Bacillati</taxon>
        <taxon>Bacillota</taxon>
        <taxon>Bacilli</taxon>
        <taxon>Bacillales</taxon>
        <taxon>Alicyclobacillaceae</taxon>
        <taxon>Effusibacillus</taxon>
    </lineage>
</organism>
<keyword evidence="3" id="KW-0378">Hydrolase</keyword>
<evidence type="ECO:0000259" key="1">
    <source>
        <dbReference type="Pfam" id="PF00723"/>
    </source>
</evidence>
<dbReference type="SUPFAM" id="SSF48208">
    <property type="entry name" value="Six-hairpin glycosidases"/>
    <property type="match status" value="1"/>
</dbReference>
<evidence type="ECO:0000313" key="3">
    <source>
        <dbReference type="EMBL" id="MFC4769021.1"/>
    </source>
</evidence>
<evidence type="ECO:0000313" key="4">
    <source>
        <dbReference type="Proteomes" id="UP001596002"/>
    </source>
</evidence>
<keyword evidence="4" id="KW-1185">Reference proteome</keyword>
<name>A0ABV9Q3E2_9BACL</name>
<gene>
    <name evidence="3" type="ORF">ACFO8Q_16925</name>
</gene>
<dbReference type="Pfam" id="PF00723">
    <property type="entry name" value="Glyco_hydro_15"/>
    <property type="match status" value="1"/>
</dbReference>
<feature type="domain" description="GH15-like" evidence="1">
    <location>
        <begin position="215"/>
        <end position="544"/>
    </location>
</feature>
<dbReference type="InterPro" id="IPR012341">
    <property type="entry name" value="6hp_glycosidase-like_sf"/>
</dbReference>
<dbReference type="EMBL" id="JBHSHC010000115">
    <property type="protein sequence ID" value="MFC4769021.1"/>
    <property type="molecule type" value="Genomic_DNA"/>
</dbReference>
<proteinExistence type="predicted"/>
<dbReference type="PANTHER" id="PTHR31616">
    <property type="entry name" value="TREHALASE"/>
    <property type="match status" value="1"/>
</dbReference>
<dbReference type="GO" id="GO:0016787">
    <property type="term" value="F:hydrolase activity"/>
    <property type="evidence" value="ECO:0007669"/>
    <property type="project" value="UniProtKB-KW"/>
</dbReference>
<dbReference type="InterPro" id="IPR045582">
    <property type="entry name" value="Trehalase-like_N"/>
</dbReference>
<dbReference type="RefSeq" id="WP_380027066.1">
    <property type="nucleotide sequence ID" value="NZ_JBHSHC010000115.1"/>
</dbReference>
<dbReference type="InterPro" id="IPR011613">
    <property type="entry name" value="GH15-like"/>
</dbReference>
<feature type="domain" description="Trehalase-like N-terminal" evidence="2">
    <location>
        <begin position="9"/>
        <end position="111"/>
    </location>
</feature>
<reference evidence="4" key="1">
    <citation type="journal article" date="2019" name="Int. J. Syst. Evol. Microbiol.">
        <title>The Global Catalogue of Microorganisms (GCM) 10K type strain sequencing project: providing services to taxonomists for standard genome sequencing and annotation.</title>
        <authorList>
            <consortium name="The Broad Institute Genomics Platform"/>
            <consortium name="The Broad Institute Genome Sequencing Center for Infectious Disease"/>
            <person name="Wu L."/>
            <person name="Ma J."/>
        </authorList>
    </citation>
    <scope>NUCLEOTIDE SEQUENCE [LARGE SCALE GENOMIC DNA]</scope>
    <source>
        <strain evidence="4">WYCCWR 12678</strain>
    </source>
</reference>
<dbReference type="PANTHER" id="PTHR31616:SF0">
    <property type="entry name" value="GLUCAN 1,4-ALPHA-GLUCOSIDASE"/>
    <property type="match status" value="1"/>
</dbReference>